<evidence type="ECO:0000256" key="2">
    <source>
        <dbReference type="ARBA" id="ARBA00005745"/>
    </source>
</evidence>
<feature type="transmembrane region" description="Helical" evidence="8">
    <location>
        <begin position="220"/>
        <end position="239"/>
    </location>
</feature>
<dbReference type="PRINTS" id="PR00812">
    <property type="entry name" value="BCTERIALGSPF"/>
</dbReference>
<dbReference type="Pfam" id="PF00482">
    <property type="entry name" value="T2SSF"/>
    <property type="match status" value="2"/>
</dbReference>
<feature type="transmembrane region" description="Helical" evidence="8">
    <location>
        <begin position="163"/>
        <end position="189"/>
    </location>
</feature>
<keyword evidence="3" id="KW-1003">Cell membrane</keyword>
<keyword evidence="4" id="KW-0997">Cell inner membrane</keyword>
<dbReference type="Proteomes" id="UP000177080">
    <property type="component" value="Unassembled WGS sequence"/>
</dbReference>
<comment type="caution">
    <text evidence="10">The sequence shown here is derived from an EMBL/GenBank/DDBJ whole genome shotgun (WGS) entry which is preliminary data.</text>
</comment>
<protein>
    <recommendedName>
        <fullName evidence="9">Type II secretion system protein GspF domain-containing protein</fullName>
    </recommendedName>
</protein>
<comment type="subcellular location">
    <subcellularLocation>
        <location evidence="1">Cell inner membrane</location>
        <topology evidence="1">Multi-pass membrane protein</topology>
    </subcellularLocation>
</comment>
<dbReference type="GO" id="GO:0005886">
    <property type="term" value="C:plasma membrane"/>
    <property type="evidence" value="ECO:0007669"/>
    <property type="project" value="UniProtKB-SubCell"/>
</dbReference>
<feature type="transmembrane region" description="Helical" evidence="8">
    <location>
        <begin position="373"/>
        <end position="394"/>
    </location>
</feature>
<dbReference type="AlphaFoldDB" id="A0A1F4ZC34"/>
<evidence type="ECO:0000256" key="3">
    <source>
        <dbReference type="ARBA" id="ARBA00022475"/>
    </source>
</evidence>
<dbReference type="InterPro" id="IPR042094">
    <property type="entry name" value="T2SS_GspF_sf"/>
</dbReference>
<evidence type="ECO:0000313" key="11">
    <source>
        <dbReference type="Proteomes" id="UP000177080"/>
    </source>
</evidence>
<evidence type="ECO:0000256" key="8">
    <source>
        <dbReference type="SAM" id="Phobius"/>
    </source>
</evidence>
<dbReference type="PANTHER" id="PTHR30012:SF0">
    <property type="entry name" value="TYPE II SECRETION SYSTEM PROTEIN F-RELATED"/>
    <property type="match status" value="1"/>
</dbReference>
<proteinExistence type="inferred from homology"/>
<keyword evidence="5 8" id="KW-0812">Transmembrane</keyword>
<reference evidence="10 11" key="1">
    <citation type="journal article" date="2016" name="Nat. Commun.">
        <title>Thousands of microbial genomes shed light on interconnected biogeochemical processes in an aquifer system.</title>
        <authorList>
            <person name="Anantharaman K."/>
            <person name="Brown C.T."/>
            <person name="Hug L.A."/>
            <person name="Sharon I."/>
            <person name="Castelle C.J."/>
            <person name="Probst A.J."/>
            <person name="Thomas B.C."/>
            <person name="Singh A."/>
            <person name="Wilkins M.J."/>
            <person name="Karaoz U."/>
            <person name="Brodie E.L."/>
            <person name="Williams K.H."/>
            <person name="Hubbard S.S."/>
            <person name="Banfield J.F."/>
        </authorList>
    </citation>
    <scope>NUCLEOTIDE SEQUENCE [LARGE SCALE GENOMIC DNA]</scope>
</reference>
<keyword evidence="6 8" id="KW-1133">Transmembrane helix</keyword>
<dbReference type="InterPro" id="IPR003004">
    <property type="entry name" value="GspF/PilC"/>
</dbReference>
<dbReference type="EMBL" id="MEXN01000005">
    <property type="protein sequence ID" value="OGD03758.1"/>
    <property type="molecule type" value="Genomic_DNA"/>
</dbReference>
<sequence length="400" mass="42890">MRYKYRARNELGQPVAGVVEAITALSAAGVLREQKLTPISINETGGGVNLGNVFSMFGKVGTAELATFTRQLSTMITAGLPLTDALNLLKAQSGRAFSPIIGAVMADVQGGVSLSGALGKHPQVFSKVYISLVRAGEAAGVMETIMNRLADTLEKGREFRSKVIGAMIYPIIILIGMVAVVIIMVVVVIPKLTALYEDFDAELPAATQVLIAVSDFAINYWWLAIAMGVGAVFGIVAFLRTPNGREIKDRLVVKIPVWGELVQKVMLTEVTRTLGLLVSAGVSIVEALTIVSEAAGNVIVERDLRRISRQVEKGFPVSISFSESMVFPAIVGQMIAVGEETGKMDEVLTKMSTYFESESEQRVKGLTTAIEPIIIMVLAVGVGFLMYAVVMPLYSITNSL</sequence>
<accession>A0A1F4ZC34</accession>
<organism evidence="10 11">
    <name type="scientific">Candidatus Amesbacteria bacterium RIFCSPLOWO2_01_FULL_48_25</name>
    <dbReference type="NCBI Taxonomy" id="1797259"/>
    <lineage>
        <taxon>Bacteria</taxon>
        <taxon>Candidatus Amesiibacteriota</taxon>
    </lineage>
</organism>
<evidence type="ECO:0000256" key="5">
    <source>
        <dbReference type="ARBA" id="ARBA00022692"/>
    </source>
</evidence>
<dbReference type="Gene3D" id="1.20.81.30">
    <property type="entry name" value="Type II secretion system (T2SS), domain F"/>
    <property type="match status" value="2"/>
</dbReference>
<dbReference type="PANTHER" id="PTHR30012">
    <property type="entry name" value="GENERAL SECRETION PATHWAY PROTEIN"/>
    <property type="match status" value="1"/>
</dbReference>
<name>A0A1F4ZC34_9BACT</name>
<dbReference type="GO" id="GO:0015628">
    <property type="term" value="P:protein secretion by the type II secretion system"/>
    <property type="evidence" value="ECO:0007669"/>
    <property type="project" value="TreeGrafter"/>
</dbReference>
<evidence type="ECO:0000259" key="9">
    <source>
        <dbReference type="Pfam" id="PF00482"/>
    </source>
</evidence>
<gene>
    <name evidence="10" type="ORF">A2989_03695</name>
</gene>
<feature type="domain" description="Type II secretion system protein GspF" evidence="9">
    <location>
        <begin position="271"/>
        <end position="392"/>
    </location>
</feature>
<dbReference type="FunFam" id="1.20.81.30:FF:000001">
    <property type="entry name" value="Type II secretion system protein F"/>
    <property type="match status" value="2"/>
</dbReference>
<dbReference type="STRING" id="1797259.A2989_03695"/>
<feature type="domain" description="Type II secretion system protein GspF" evidence="9">
    <location>
        <begin position="68"/>
        <end position="190"/>
    </location>
</feature>
<evidence type="ECO:0000256" key="7">
    <source>
        <dbReference type="ARBA" id="ARBA00023136"/>
    </source>
</evidence>
<evidence type="ECO:0000256" key="6">
    <source>
        <dbReference type="ARBA" id="ARBA00022989"/>
    </source>
</evidence>
<comment type="similarity">
    <text evidence="2">Belongs to the GSP F family.</text>
</comment>
<keyword evidence="7 8" id="KW-0472">Membrane</keyword>
<dbReference type="InterPro" id="IPR018076">
    <property type="entry name" value="T2SS_GspF_dom"/>
</dbReference>
<evidence type="ECO:0000256" key="4">
    <source>
        <dbReference type="ARBA" id="ARBA00022519"/>
    </source>
</evidence>
<evidence type="ECO:0000313" key="10">
    <source>
        <dbReference type="EMBL" id="OGD03758.1"/>
    </source>
</evidence>
<evidence type="ECO:0000256" key="1">
    <source>
        <dbReference type="ARBA" id="ARBA00004429"/>
    </source>
</evidence>